<dbReference type="Pfam" id="PF04679">
    <property type="entry name" value="DNA_ligase_A_C"/>
    <property type="match status" value="1"/>
</dbReference>
<dbReference type="NCBIfam" id="TIGR00574">
    <property type="entry name" value="dnl1"/>
    <property type="match status" value="2"/>
</dbReference>
<feature type="domain" description="ATP-dependent DNA ligase family profile" evidence="17">
    <location>
        <begin position="624"/>
        <end position="694"/>
    </location>
</feature>
<dbReference type="InterPro" id="IPR016059">
    <property type="entry name" value="DNA_ligase_ATP-dep_CS"/>
</dbReference>
<dbReference type="GO" id="GO:0003677">
    <property type="term" value="F:DNA binding"/>
    <property type="evidence" value="ECO:0007669"/>
    <property type="project" value="InterPro"/>
</dbReference>
<dbReference type="Gene3D" id="3.30.470.30">
    <property type="entry name" value="DNA ligase/mRNA capping enzyme"/>
    <property type="match status" value="2"/>
</dbReference>
<keyword evidence="10 14" id="KW-0234">DNA repair</keyword>
<dbReference type="CDD" id="cd07969">
    <property type="entry name" value="OBF_DNA_ligase_I"/>
    <property type="match status" value="1"/>
</dbReference>
<dbReference type="GO" id="GO:0003910">
    <property type="term" value="F:DNA ligase (ATP) activity"/>
    <property type="evidence" value="ECO:0007669"/>
    <property type="project" value="UniProtKB-EC"/>
</dbReference>
<keyword evidence="5" id="KW-0235">DNA replication</keyword>
<dbReference type="PROSITE" id="PS50160">
    <property type="entry name" value="DNA_LIGASE_A3"/>
    <property type="match status" value="2"/>
</dbReference>
<feature type="compositionally biased region" description="Basic and acidic residues" evidence="16">
    <location>
        <begin position="168"/>
        <end position="182"/>
    </location>
</feature>
<dbReference type="GO" id="GO:0005739">
    <property type="term" value="C:mitochondrion"/>
    <property type="evidence" value="ECO:0007669"/>
    <property type="project" value="TreeGrafter"/>
</dbReference>
<dbReference type="GO" id="GO:0051301">
    <property type="term" value="P:cell division"/>
    <property type="evidence" value="ECO:0007669"/>
    <property type="project" value="UniProtKB-KW"/>
</dbReference>
<dbReference type="Gene3D" id="3.30.1490.70">
    <property type="match status" value="1"/>
</dbReference>
<dbReference type="GO" id="GO:0006310">
    <property type="term" value="P:DNA recombination"/>
    <property type="evidence" value="ECO:0007669"/>
    <property type="project" value="UniProtKB-KW"/>
</dbReference>
<dbReference type="Gene3D" id="1.10.3260.10">
    <property type="entry name" value="DNA ligase, ATP-dependent, N-terminal domain"/>
    <property type="match status" value="1"/>
</dbReference>
<feature type="compositionally biased region" description="Acidic residues" evidence="16">
    <location>
        <begin position="195"/>
        <end position="215"/>
    </location>
</feature>
<dbReference type="SUPFAM" id="SSF117018">
    <property type="entry name" value="ATP-dependent DNA ligase DNA-binding domain"/>
    <property type="match status" value="1"/>
</dbReference>
<feature type="region of interest" description="Disordered" evidence="16">
    <location>
        <begin position="1"/>
        <end position="228"/>
    </location>
</feature>
<evidence type="ECO:0000313" key="18">
    <source>
        <dbReference type="EMBL" id="CAE6528376.1"/>
    </source>
</evidence>
<dbReference type="EMBL" id="CAJMWZ010006849">
    <property type="protein sequence ID" value="CAE6528376.1"/>
    <property type="molecule type" value="Genomic_DNA"/>
</dbReference>
<keyword evidence="4" id="KW-0132">Cell division</keyword>
<evidence type="ECO:0000256" key="7">
    <source>
        <dbReference type="ARBA" id="ARBA00022763"/>
    </source>
</evidence>
<dbReference type="InterPro" id="IPR036599">
    <property type="entry name" value="DNA_ligase_N_sf"/>
</dbReference>
<feature type="compositionally biased region" description="Basic and acidic residues" evidence="16">
    <location>
        <begin position="26"/>
        <end position="45"/>
    </location>
</feature>
<dbReference type="SUPFAM" id="SSF56091">
    <property type="entry name" value="DNA ligase/mRNA capping enzyme, catalytic domain"/>
    <property type="match status" value="2"/>
</dbReference>
<dbReference type="InterPro" id="IPR000977">
    <property type="entry name" value="DNA_ligase_ATP-dep"/>
</dbReference>
<evidence type="ECO:0000256" key="6">
    <source>
        <dbReference type="ARBA" id="ARBA00022741"/>
    </source>
</evidence>
<organism evidence="18 19">
    <name type="scientific">Rhizoctonia solani</name>
    <dbReference type="NCBI Taxonomy" id="456999"/>
    <lineage>
        <taxon>Eukaryota</taxon>
        <taxon>Fungi</taxon>
        <taxon>Dikarya</taxon>
        <taxon>Basidiomycota</taxon>
        <taxon>Agaricomycotina</taxon>
        <taxon>Agaricomycetes</taxon>
        <taxon>Cantharellales</taxon>
        <taxon>Ceratobasidiaceae</taxon>
        <taxon>Rhizoctonia</taxon>
    </lineage>
</organism>
<dbReference type="Pfam" id="PF04675">
    <property type="entry name" value="DNA_ligase_A_N"/>
    <property type="match status" value="1"/>
</dbReference>
<dbReference type="InterPro" id="IPR012309">
    <property type="entry name" value="DNA_ligase_ATP-dep_C"/>
</dbReference>
<dbReference type="Pfam" id="PF01068">
    <property type="entry name" value="DNA_ligase_A_M"/>
    <property type="match status" value="2"/>
</dbReference>
<evidence type="ECO:0000256" key="11">
    <source>
        <dbReference type="ARBA" id="ARBA00023242"/>
    </source>
</evidence>
<keyword evidence="7 14" id="KW-0227">DNA damage</keyword>
<accession>A0A8H3DI66</accession>
<name>A0A8H3DI66_9AGAM</name>
<keyword evidence="3 14" id="KW-0436">Ligase</keyword>
<evidence type="ECO:0000313" key="19">
    <source>
        <dbReference type="Proteomes" id="UP000663850"/>
    </source>
</evidence>
<dbReference type="EC" id="6.5.1.1" evidence="14"/>
<evidence type="ECO:0000256" key="12">
    <source>
        <dbReference type="ARBA" id="ARBA00023306"/>
    </source>
</evidence>
<dbReference type="Gene3D" id="2.40.50.140">
    <property type="entry name" value="Nucleic acid-binding proteins"/>
    <property type="match status" value="1"/>
</dbReference>
<dbReference type="FunFam" id="1.10.3260.10:FF:000001">
    <property type="entry name" value="DNA ligase"/>
    <property type="match status" value="1"/>
</dbReference>
<dbReference type="PANTHER" id="PTHR45674:SF4">
    <property type="entry name" value="DNA LIGASE 1"/>
    <property type="match status" value="1"/>
</dbReference>
<dbReference type="InterPro" id="IPR050191">
    <property type="entry name" value="ATP-dep_DNA_ligase"/>
</dbReference>
<keyword evidence="12" id="KW-0131">Cell cycle</keyword>
<dbReference type="GO" id="GO:0006281">
    <property type="term" value="P:DNA repair"/>
    <property type="evidence" value="ECO:0007669"/>
    <property type="project" value="UniProtKB-KW"/>
</dbReference>
<dbReference type="PROSITE" id="PS00697">
    <property type="entry name" value="DNA_LIGASE_A1"/>
    <property type="match status" value="1"/>
</dbReference>
<evidence type="ECO:0000256" key="1">
    <source>
        <dbReference type="ARBA" id="ARBA00004123"/>
    </source>
</evidence>
<evidence type="ECO:0000256" key="16">
    <source>
        <dbReference type="SAM" id="MobiDB-lite"/>
    </source>
</evidence>
<keyword evidence="11" id="KW-0539">Nucleus</keyword>
<evidence type="ECO:0000256" key="10">
    <source>
        <dbReference type="ARBA" id="ARBA00023204"/>
    </source>
</evidence>
<dbReference type="PROSITE" id="PS00333">
    <property type="entry name" value="DNA_LIGASE_A2"/>
    <property type="match status" value="1"/>
</dbReference>
<dbReference type="AlphaFoldDB" id="A0A8H3DI66"/>
<evidence type="ECO:0000256" key="3">
    <source>
        <dbReference type="ARBA" id="ARBA00022598"/>
    </source>
</evidence>
<dbReference type="InterPro" id="IPR012340">
    <property type="entry name" value="NA-bd_OB-fold"/>
</dbReference>
<comment type="caution">
    <text evidence="18">The sequence shown here is derived from an EMBL/GenBank/DDBJ whole genome shotgun (WGS) entry which is preliminary data.</text>
</comment>
<keyword evidence="6 14" id="KW-0547">Nucleotide-binding</keyword>
<dbReference type="GO" id="GO:0071897">
    <property type="term" value="P:DNA biosynthetic process"/>
    <property type="evidence" value="ECO:0007669"/>
    <property type="project" value="InterPro"/>
</dbReference>
<keyword evidence="8 14" id="KW-0067">ATP-binding</keyword>
<feature type="domain" description="ATP-dependent DNA ligase family profile" evidence="17">
    <location>
        <begin position="724"/>
        <end position="861"/>
    </location>
</feature>
<reference evidence="18" key="1">
    <citation type="submission" date="2021-01" db="EMBL/GenBank/DDBJ databases">
        <authorList>
            <person name="Kaushik A."/>
        </authorList>
    </citation>
    <scope>NUCLEOTIDE SEQUENCE</scope>
    <source>
        <strain evidence="18">Type strain: AG8-Rh-89/</strain>
    </source>
</reference>
<evidence type="ECO:0000256" key="13">
    <source>
        <dbReference type="ARBA" id="ARBA00034003"/>
    </source>
</evidence>
<evidence type="ECO:0000256" key="5">
    <source>
        <dbReference type="ARBA" id="ARBA00022705"/>
    </source>
</evidence>
<feature type="region of interest" description="Disordered" evidence="16">
    <location>
        <begin position="956"/>
        <end position="995"/>
    </location>
</feature>
<dbReference type="GO" id="GO:0005524">
    <property type="term" value="F:ATP binding"/>
    <property type="evidence" value="ECO:0007669"/>
    <property type="project" value="UniProtKB-KW"/>
</dbReference>
<proteinExistence type="inferred from homology"/>
<dbReference type="PANTHER" id="PTHR45674">
    <property type="entry name" value="DNA LIGASE 1/3 FAMILY MEMBER"/>
    <property type="match status" value="1"/>
</dbReference>
<evidence type="ECO:0000259" key="17">
    <source>
        <dbReference type="PROSITE" id="PS50160"/>
    </source>
</evidence>
<evidence type="ECO:0000256" key="4">
    <source>
        <dbReference type="ARBA" id="ARBA00022618"/>
    </source>
</evidence>
<evidence type="ECO:0000256" key="9">
    <source>
        <dbReference type="ARBA" id="ARBA00023172"/>
    </source>
</evidence>
<evidence type="ECO:0000256" key="14">
    <source>
        <dbReference type="RuleBase" id="RU000617"/>
    </source>
</evidence>
<dbReference type="FunFam" id="2.40.50.140:FF:000062">
    <property type="entry name" value="DNA ligase"/>
    <property type="match status" value="1"/>
</dbReference>
<dbReference type="CDD" id="cd07900">
    <property type="entry name" value="Adenylation_DNA_ligase_I_Euk"/>
    <property type="match status" value="1"/>
</dbReference>
<evidence type="ECO:0000256" key="15">
    <source>
        <dbReference type="RuleBase" id="RU004196"/>
    </source>
</evidence>
<dbReference type="FunFam" id="3.30.470.30:FF:000016">
    <property type="entry name" value="DNA ligase"/>
    <property type="match status" value="1"/>
</dbReference>
<comment type="subcellular location">
    <subcellularLocation>
        <location evidence="1">Nucleus</location>
    </subcellularLocation>
</comment>
<dbReference type="GO" id="GO:0005634">
    <property type="term" value="C:nucleus"/>
    <property type="evidence" value="ECO:0007669"/>
    <property type="project" value="UniProtKB-SubCell"/>
</dbReference>
<comment type="similarity">
    <text evidence="2 15">Belongs to the ATP-dependent DNA ligase family.</text>
</comment>
<dbReference type="InterPro" id="IPR012310">
    <property type="entry name" value="DNA_ligase_ATP-dep_cent"/>
</dbReference>
<keyword evidence="9 14" id="KW-0233">DNA recombination</keyword>
<dbReference type="GO" id="GO:1903461">
    <property type="term" value="P:Okazaki fragment processing involved in mitotic DNA replication"/>
    <property type="evidence" value="ECO:0007669"/>
    <property type="project" value="TreeGrafter"/>
</dbReference>
<dbReference type="Proteomes" id="UP000663850">
    <property type="component" value="Unassembled WGS sequence"/>
</dbReference>
<protein>
    <recommendedName>
        <fullName evidence="14">DNA ligase</fullName>
        <ecNumber evidence="14">6.5.1.1</ecNumber>
    </recommendedName>
</protein>
<sequence length="995" mass="110174">MKPAPAQQASLSEFLGPKGKAKAKTGTKDKEDNSIASKDSSKPNKESSASAKKVSKKETKVVEPNEGMEVDGSDHKAPSEDEDDAPVRKRIKRSRVELDSDEASDSGGLATTRRLAKRKVISSKHEDESSPPPISSAPPSSPPPDDPVSDVPPSPRKKVKTKPSSAPKKAEKLTKSSKKDATDAAAKSSLPPVEENNEGEEEIEPASDEELADDDGASKRKNKEVASKTAGLALAKMEEVDFGWKDGETVPYAALAQAFSLIEATTKRLEITAILTAFLTLVIRRATAKPANTTGSKDKQPTTDGHQDVLQCVYLCINRLAPDYTGIELGIGESLLIKAIGESTGRKIDAVKDELKKEGDLGLVAMNSRAMQKTLWKPKPLTLPFVFKSLLEIAQSTGHSSQTKKIGIITKLLAACLPDHAEAKYIIRSLEGKLRIRLAERTVLVALAQACVLAENSKDIEEWSHEDLGAKCDEGVEILKSVYSEIPSYDIVVPALLTGGMDTLREACKLTPGIPLKPMLAKPTKAIGEVLDKFENTKFTCEYKYDGERAQVHKLEDGTVSVFSRNSEDMSKKYPDLVEQLPRCFKESMKSFVLDAEAVAIDKTTKKLLPFQELSKRKRKDVKVEDIQVRVCLFGFDLLYLNGESLLRKTLQERRELLREHFVEVDCEFAFAKSSDGETTEEIQVFLEESVKDGYAEAVAIDKTTKKLLPFQELSKRKRKDVKVEDIQVRVCLFGFDLLYLNGESLLQKTLEERRELLREHFVEVDCEFAFAKSSDGETTEEIQVFLEESVKDGCEGLMVKTLTGDASRYEPSRRSVNWLKLKKDYLAGIGDSLDLVVVGAYYGKGKRTKVYGAFLLACYDPDAEEYQTICKIGTGFSDEALASHYAQLQPLERAKPWGNMKIGGAKPDIWFEPKVVWEVLTADLSLSPIYEAARGLVDDRGISLRFPRFIRVRDDKSADDATEPSQIAEMYERQSLAQNGNGKKKRGGEDDDFW</sequence>
<evidence type="ECO:0000256" key="2">
    <source>
        <dbReference type="ARBA" id="ARBA00007572"/>
    </source>
</evidence>
<dbReference type="SUPFAM" id="SSF50249">
    <property type="entry name" value="Nucleic acid-binding proteins"/>
    <property type="match status" value="1"/>
</dbReference>
<feature type="compositionally biased region" description="Pro residues" evidence="16">
    <location>
        <begin position="130"/>
        <end position="154"/>
    </location>
</feature>
<comment type="catalytic activity">
    <reaction evidence="13 14">
        <text>ATP + (deoxyribonucleotide)n-3'-hydroxyl + 5'-phospho-(deoxyribonucleotide)m = (deoxyribonucleotide)n+m + AMP + diphosphate.</text>
        <dbReference type="EC" id="6.5.1.1"/>
    </reaction>
</comment>
<gene>
    <name evidence="18" type="ORF">RDB_LOCUS126752</name>
</gene>
<dbReference type="InterPro" id="IPR012308">
    <property type="entry name" value="DNA_ligase_ATP-dep_N"/>
</dbReference>
<evidence type="ECO:0000256" key="8">
    <source>
        <dbReference type="ARBA" id="ARBA00022840"/>
    </source>
</evidence>